<comment type="subunit">
    <text evidence="5">Homodimer.</text>
</comment>
<dbReference type="RefSeq" id="WP_046405569.1">
    <property type="nucleotide sequence ID" value="NZ_BAABYK010000001.1"/>
</dbReference>
<dbReference type="Gene3D" id="3.20.20.10">
    <property type="entry name" value="Alanine racemase"/>
    <property type="match status" value="1"/>
</dbReference>
<dbReference type="InterPro" id="IPR022653">
    <property type="entry name" value="De-COase2_pyr-phos_BS"/>
</dbReference>
<dbReference type="UniPathway" id="UPA00034">
    <property type="reaction ID" value="UER00027"/>
</dbReference>
<feature type="binding site" evidence="5">
    <location>
        <begin position="262"/>
        <end position="265"/>
    </location>
    <ligand>
        <name>pyridoxal 5'-phosphate</name>
        <dbReference type="ChEBI" id="CHEBI:597326"/>
    </ligand>
</feature>
<keyword evidence="5" id="KW-0028">Amino-acid biosynthesis</keyword>
<gene>
    <name evidence="5 10" type="primary">lysA</name>
    <name evidence="10" type="ORF">DWW57_01645</name>
</gene>
<keyword evidence="3 5" id="KW-0663">Pyridoxal phosphate</keyword>
<comment type="pathway">
    <text evidence="5 8">Amino-acid biosynthesis; L-lysine biosynthesis via DAP pathway; L-lysine from DL-2,6-diaminopimelate: step 1/1.</text>
</comment>
<evidence type="ECO:0000256" key="3">
    <source>
        <dbReference type="ARBA" id="ARBA00022898"/>
    </source>
</evidence>
<keyword evidence="2 5" id="KW-0210">Decarboxylase</keyword>
<dbReference type="InterPro" id="IPR009006">
    <property type="entry name" value="Ala_racemase/Decarboxylase_C"/>
</dbReference>
<feature type="binding site" evidence="5">
    <location>
        <position position="359"/>
    </location>
    <ligand>
        <name>pyridoxal 5'-phosphate</name>
        <dbReference type="ChEBI" id="CHEBI:597326"/>
    </ligand>
</feature>
<dbReference type="FunFam" id="3.20.20.10:FF:000003">
    <property type="entry name" value="Diaminopimelate decarboxylase"/>
    <property type="match status" value="1"/>
</dbReference>
<feature type="domain" description="Orn/DAP/Arg decarboxylase 2 N-terminal" evidence="9">
    <location>
        <begin position="34"/>
        <end position="269"/>
    </location>
</feature>
<dbReference type="NCBIfam" id="TIGR01048">
    <property type="entry name" value="lysA"/>
    <property type="match status" value="1"/>
</dbReference>
<dbReference type="PANTHER" id="PTHR43727:SF2">
    <property type="entry name" value="GROUP IV DECARBOXYLASE"/>
    <property type="match status" value="1"/>
</dbReference>
<evidence type="ECO:0000256" key="8">
    <source>
        <dbReference type="RuleBase" id="RU003738"/>
    </source>
</evidence>
<sequence>MQLSQIPVQTPTPFYYYNLELLKKTVQAAKSGSAPYGYRVHYAVKANANPVLLRLISQQGLGADCVSGNEIRQALECGFPADTIVYAGVGKSDAEIELALQHDIFCFNCESLPEIQVIDGIAARLGKKARIALRINPNVDAHTHHYITTGIEENKFGIYLYDLEHVITEVAKLKQIELIGLHFHIGSQITDMTVFRGLCIRANEIQRQMKERGLLLPHINFGGGLGIDYNEPYEKPIADFQSYFATFARFFEPEPHQQIHFELGRSIVAHCGDLISKVLYVKEGKNRKFVILDAGMNDLLRPALYQAFHKIENISSDRPEEKYDVVGPICESADCFGKDVVLNETRRGDLIAIHSCGAYGEAMASRYNLRDLPGSVFQYPK</sequence>
<dbReference type="CDD" id="cd06828">
    <property type="entry name" value="PLPDE_III_DapDC"/>
    <property type="match status" value="1"/>
</dbReference>
<comment type="function">
    <text evidence="5">Specifically catalyzes the decarboxylation of meso-diaminopimelate (meso-DAP) to L-lysine.</text>
</comment>
<dbReference type="InterPro" id="IPR022644">
    <property type="entry name" value="De-COase2_N"/>
</dbReference>
<dbReference type="Pfam" id="PF02784">
    <property type="entry name" value="Orn_Arg_deC_N"/>
    <property type="match status" value="1"/>
</dbReference>
<dbReference type="PRINTS" id="PR01179">
    <property type="entry name" value="ODADCRBXLASE"/>
</dbReference>
<dbReference type="EC" id="4.1.1.20" evidence="5 6"/>
<dbReference type="InterPro" id="IPR029066">
    <property type="entry name" value="PLP-binding_barrel"/>
</dbReference>
<dbReference type="Proteomes" id="UP000284243">
    <property type="component" value="Unassembled WGS sequence"/>
</dbReference>
<feature type="active site" description="Proton donor" evidence="7">
    <location>
        <position position="330"/>
    </location>
</feature>
<feature type="binding site" evidence="5">
    <location>
        <position position="301"/>
    </location>
    <ligand>
        <name>substrate</name>
    </ligand>
</feature>
<feature type="modified residue" description="N6-(pyridoxal phosphate)lysine" evidence="5 7">
    <location>
        <position position="45"/>
    </location>
</feature>
<evidence type="ECO:0000256" key="4">
    <source>
        <dbReference type="ARBA" id="ARBA00023239"/>
    </source>
</evidence>
<protein>
    <recommendedName>
        <fullName evidence="5 6">Diaminopimelate decarboxylase</fullName>
        <shortName evidence="5">DAP decarboxylase</shortName>
        <shortName evidence="5">DAPDC</shortName>
        <ecNumber evidence="5 6">4.1.1.20</ecNumber>
    </recommendedName>
</protein>
<keyword evidence="5 8" id="KW-0457">Lysine biosynthesis</keyword>
<dbReference type="GO" id="GO:0008836">
    <property type="term" value="F:diaminopimelate decarboxylase activity"/>
    <property type="evidence" value="ECO:0007669"/>
    <property type="project" value="UniProtKB-UniRule"/>
</dbReference>
<proteinExistence type="inferred from homology"/>
<evidence type="ECO:0000256" key="2">
    <source>
        <dbReference type="ARBA" id="ARBA00022793"/>
    </source>
</evidence>
<dbReference type="PANTHER" id="PTHR43727">
    <property type="entry name" value="DIAMINOPIMELATE DECARBOXYLASE"/>
    <property type="match status" value="1"/>
</dbReference>
<evidence type="ECO:0000313" key="11">
    <source>
        <dbReference type="Proteomes" id="UP000284243"/>
    </source>
</evidence>
<accession>A0A412TX59</accession>
<evidence type="ECO:0000313" key="10">
    <source>
        <dbReference type="EMBL" id="RGU58446.1"/>
    </source>
</evidence>
<comment type="catalytic activity">
    <reaction evidence="5 8">
        <text>meso-2,6-diaminopimelate + H(+) = L-lysine + CO2</text>
        <dbReference type="Rhea" id="RHEA:15101"/>
        <dbReference type="ChEBI" id="CHEBI:15378"/>
        <dbReference type="ChEBI" id="CHEBI:16526"/>
        <dbReference type="ChEBI" id="CHEBI:32551"/>
        <dbReference type="ChEBI" id="CHEBI:57791"/>
        <dbReference type="EC" id="4.1.1.20"/>
    </reaction>
</comment>
<dbReference type="SUPFAM" id="SSF51419">
    <property type="entry name" value="PLP-binding barrel"/>
    <property type="match status" value="1"/>
</dbReference>
<feature type="binding site" evidence="5">
    <location>
        <position position="305"/>
    </location>
    <ligand>
        <name>substrate</name>
    </ligand>
</feature>
<evidence type="ECO:0000256" key="7">
    <source>
        <dbReference type="PIRSR" id="PIRSR600183-50"/>
    </source>
</evidence>
<dbReference type="AlphaFoldDB" id="A0A412TX59"/>
<feature type="binding site" evidence="5">
    <location>
        <position position="265"/>
    </location>
    <ligand>
        <name>substrate</name>
    </ligand>
</feature>
<dbReference type="Gene3D" id="2.40.37.10">
    <property type="entry name" value="Lyase, Ornithine Decarboxylase, Chain A, domain 1"/>
    <property type="match status" value="1"/>
</dbReference>
<dbReference type="SUPFAM" id="SSF50621">
    <property type="entry name" value="Alanine racemase C-terminal domain-like"/>
    <property type="match status" value="1"/>
</dbReference>
<feature type="binding site" evidence="5">
    <location>
        <position position="224"/>
    </location>
    <ligand>
        <name>pyridoxal 5'-phosphate</name>
        <dbReference type="ChEBI" id="CHEBI:597326"/>
    </ligand>
</feature>
<evidence type="ECO:0000256" key="5">
    <source>
        <dbReference type="HAMAP-Rule" id="MF_02120"/>
    </source>
</evidence>
<dbReference type="HAMAP" id="MF_02120">
    <property type="entry name" value="LysA"/>
    <property type="match status" value="1"/>
</dbReference>
<reference evidence="10 11" key="1">
    <citation type="submission" date="2018-08" db="EMBL/GenBank/DDBJ databases">
        <title>A genome reference for cultivated species of the human gut microbiota.</title>
        <authorList>
            <person name="Zou Y."/>
            <person name="Xue W."/>
            <person name="Luo G."/>
        </authorList>
    </citation>
    <scope>NUCLEOTIDE SEQUENCE [LARGE SCALE GENOMIC DNA]</scope>
    <source>
        <strain evidence="10 11">AF16-14</strain>
    </source>
</reference>
<evidence type="ECO:0000256" key="6">
    <source>
        <dbReference type="NCBIfam" id="TIGR01048"/>
    </source>
</evidence>
<evidence type="ECO:0000256" key="1">
    <source>
        <dbReference type="ARBA" id="ARBA00001933"/>
    </source>
</evidence>
<dbReference type="InterPro" id="IPR002986">
    <property type="entry name" value="DAP_deCOOHase_LysA"/>
</dbReference>
<dbReference type="InterPro" id="IPR000183">
    <property type="entry name" value="Orn/DAP/Arg_de-COase"/>
</dbReference>
<evidence type="ECO:0000259" key="9">
    <source>
        <dbReference type="Pfam" id="PF02784"/>
    </source>
</evidence>
<dbReference type="GO" id="GO:0030170">
    <property type="term" value="F:pyridoxal phosphate binding"/>
    <property type="evidence" value="ECO:0007669"/>
    <property type="project" value="UniProtKB-UniRule"/>
</dbReference>
<comment type="cofactor">
    <cofactor evidence="1 5 7 8">
        <name>pyridoxal 5'-phosphate</name>
        <dbReference type="ChEBI" id="CHEBI:597326"/>
    </cofactor>
</comment>
<dbReference type="EMBL" id="QRYC01000002">
    <property type="protein sequence ID" value="RGU58446.1"/>
    <property type="molecule type" value="Genomic_DNA"/>
</dbReference>
<comment type="caution">
    <text evidence="10">The sequence shown here is derived from an EMBL/GenBank/DDBJ whole genome shotgun (WGS) entry which is preliminary data.</text>
</comment>
<name>A0A412TX59_9BACT</name>
<organism evidence="10 11">
    <name type="scientific">Odoribacter splanchnicus</name>
    <dbReference type="NCBI Taxonomy" id="28118"/>
    <lineage>
        <taxon>Bacteria</taxon>
        <taxon>Pseudomonadati</taxon>
        <taxon>Bacteroidota</taxon>
        <taxon>Bacteroidia</taxon>
        <taxon>Bacteroidales</taxon>
        <taxon>Odoribacteraceae</taxon>
        <taxon>Odoribacter</taxon>
    </lineage>
</organism>
<keyword evidence="4 5" id="KW-0456">Lyase</keyword>
<dbReference type="PRINTS" id="PR01181">
    <property type="entry name" value="DAPDCRBXLASE"/>
</dbReference>
<feature type="binding site" evidence="5">
    <location>
        <position position="359"/>
    </location>
    <ligand>
        <name>substrate</name>
    </ligand>
</feature>
<feature type="binding site" evidence="5">
    <location>
        <position position="331"/>
    </location>
    <ligand>
        <name>substrate</name>
    </ligand>
</feature>
<dbReference type="GO" id="GO:0009089">
    <property type="term" value="P:lysine biosynthetic process via diaminopimelate"/>
    <property type="evidence" value="ECO:0007669"/>
    <property type="project" value="UniProtKB-UniRule"/>
</dbReference>
<comment type="similarity">
    <text evidence="5">Belongs to the Orn/Lys/Arg decarboxylase class-II family. LysA subfamily.</text>
</comment>
<dbReference type="PROSITE" id="PS00878">
    <property type="entry name" value="ODR_DC_2_1"/>
    <property type="match status" value="1"/>
</dbReference>